<dbReference type="PANTHER" id="PTHR45661:SF3">
    <property type="entry name" value="IG-LIKE DOMAIN-CONTAINING PROTEIN"/>
    <property type="match status" value="1"/>
</dbReference>
<dbReference type="Gene3D" id="3.40.50.12480">
    <property type="match status" value="1"/>
</dbReference>
<dbReference type="SUPFAM" id="SSF52058">
    <property type="entry name" value="L domain-like"/>
    <property type="match status" value="1"/>
</dbReference>
<accession>A0A6C0K0J7</accession>
<reference evidence="1" key="1">
    <citation type="journal article" date="2020" name="Nature">
        <title>Giant virus diversity and host interactions through global metagenomics.</title>
        <authorList>
            <person name="Schulz F."/>
            <person name="Roux S."/>
            <person name="Paez-Espino D."/>
            <person name="Jungbluth S."/>
            <person name="Walsh D.A."/>
            <person name="Denef V.J."/>
            <person name="McMahon K.D."/>
            <person name="Konstantinidis K.T."/>
            <person name="Eloe-Fadrosh E.A."/>
            <person name="Kyrpides N.C."/>
            <person name="Woyke T."/>
        </authorList>
    </citation>
    <scope>NUCLEOTIDE SEQUENCE</scope>
    <source>
        <strain evidence="1">GVMAG-S-1101165-83</strain>
    </source>
</reference>
<organism evidence="1">
    <name type="scientific">viral metagenome</name>
    <dbReference type="NCBI Taxonomy" id="1070528"/>
    <lineage>
        <taxon>unclassified sequences</taxon>
        <taxon>metagenomes</taxon>
        <taxon>organismal metagenomes</taxon>
    </lineage>
</organism>
<dbReference type="InterPro" id="IPR032675">
    <property type="entry name" value="LRR_dom_sf"/>
</dbReference>
<dbReference type="Gene3D" id="3.80.10.10">
    <property type="entry name" value="Ribonuclease Inhibitor"/>
    <property type="match status" value="2"/>
</dbReference>
<name>A0A6C0K0J7_9ZZZZ</name>
<dbReference type="Pfam" id="PF13306">
    <property type="entry name" value="LRR_5"/>
    <property type="match status" value="2"/>
</dbReference>
<dbReference type="AlphaFoldDB" id="A0A6C0K0J7"/>
<dbReference type="InterPro" id="IPR026906">
    <property type="entry name" value="LRR_5"/>
</dbReference>
<sequence length="411" mass="45836">MSREHLYPSATANSVTITKEGVLTRVSNEFIKSVQSYTIPNTVKKIGKNAFARCGNLKSITFSEGLQYIDEKAFYLCKSLITVNLPKSLVLIGDYAFALCVKLQTVKIGKNVKEIGLNAFAMCSSLQSFNVSTKNENFVNDAYGCLIDNVKKTLLQYPIKREPVDTSYTIPKNITTIGSNAFRSCKTLKLVNLENVTIIQDNAFAYCTNLVKVNKFDKVIKIGDSSFYKCMFLEGMVNIALVKSIGDQAFYDCAKINSDGPLVVPATMNKIGKSAFFNCRSINRVLIYGGEIGDNAFACDSKISFNKQKHGKTLQRVLIGTHVSLGNRVFEKQTKLVSIFFYSIPTQAGSVDQININNLTSAFDNPSYKRLLKIYGPSPIINDLIFNHVFKSSSAEYENQQIKNIRFYVAY</sequence>
<dbReference type="EMBL" id="MN740770">
    <property type="protein sequence ID" value="QHU10681.1"/>
    <property type="molecule type" value="Genomic_DNA"/>
</dbReference>
<protein>
    <recommendedName>
        <fullName evidence="2">Surface antigen BspA-like</fullName>
    </recommendedName>
</protein>
<proteinExistence type="predicted"/>
<evidence type="ECO:0000313" key="1">
    <source>
        <dbReference type="EMBL" id="QHU10681.1"/>
    </source>
</evidence>
<evidence type="ECO:0008006" key="2">
    <source>
        <dbReference type="Google" id="ProtNLM"/>
    </source>
</evidence>
<dbReference type="PANTHER" id="PTHR45661">
    <property type="entry name" value="SURFACE ANTIGEN"/>
    <property type="match status" value="1"/>
</dbReference>
<dbReference type="InterPro" id="IPR053139">
    <property type="entry name" value="Surface_bspA-like"/>
</dbReference>